<dbReference type="HAMAP" id="MF_00503">
    <property type="entry name" value="Ribosomal_bL9"/>
    <property type="match status" value="1"/>
</dbReference>
<comment type="similarity">
    <text evidence="1 7">Belongs to the bacterial ribosomal protein bL9 family.</text>
</comment>
<dbReference type="InterPro" id="IPR020070">
    <property type="entry name" value="Ribosomal_bL9_N"/>
</dbReference>
<dbReference type="GO" id="GO:0003735">
    <property type="term" value="F:structural constituent of ribosome"/>
    <property type="evidence" value="ECO:0007669"/>
    <property type="project" value="InterPro"/>
</dbReference>
<dbReference type="InterPro" id="IPR036935">
    <property type="entry name" value="Ribosomal_bL9_N_sf"/>
</dbReference>
<evidence type="ECO:0000256" key="3">
    <source>
        <dbReference type="ARBA" id="ARBA00022884"/>
    </source>
</evidence>
<name>A0A1G2RY97_9BACT</name>
<dbReference type="GO" id="GO:0005840">
    <property type="term" value="C:ribosome"/>
    <property type="evidence" value="ECO:0007669"/>
    <property type="project" value="UniProtKB-KW"/>
</dbReference>
<dbReference type="EMBL" id="MHUL01000006">
    <property type="protein sequence ID" value="OHA77399.1"/>
    <property type="molecule type" value="Genomic_DNA"/>
</dbReference>
<sequence length="148" mass="17005">MKVILLQDVEKVGKKFDVKEVADGYARNFLLARNLAKQATPEALEWLEMQKELLSQKSEEELKRAQELASGLDDLEVPLQVKVGEEGQLFESINAQKISERLREMGYDVKKSRIKLKEPLKETGEFPVRIALEHNLEAEIRVIITEEE</sequence>
<dbReference type="InterPro" id="IPR036791">
    <property type="entry name" value="Ribosomal_bL9_C_sf"/>
</dbReference>
<accession>A0A1G2RY97</accession>
<dbReference type="GO" id="GO:0006412">
    <property type="term" value="P:translation"/>
    <property type="evidence" value="ECO:0007669"/>
    <property type="project" value="UniProtKB-UniRule"/>
</dbReference>
<dbReference type="InterPro" id="IPR020594">
    <property type="entry name" value="Ribosomal_bL9_bac/chp"/>
</dbReference>
<gene>
    <name evidence="7" type="primary">rplI</name>
    <name evidence="9" type="ORF">A3J30_03470</name>
</gene>
<keyword evidence="5 7" id="KW-0687">Ribonucleoprotein</keyword>
<dbReference type="Gene3D" id="3.10.430.100">
    <property type="entry name" value="Ribosomal protein L9, C-terminal domain"/>
    <property type="match status" value="1"/>
</dbReference>
<proteinExistence type="inferred from homology"/>
<evidence type="ECO:0000256" key="4">
    <source>
        <dbReference type="ARBA" id="ARBA00022980"/>
    </source>
</evidence>
<dbReference type="InterPro" id="IPR009027">
    <property type="entry name" value="Ribosomal_bL9/RNase_H1_N"/>
</dbReference>
<evidence type="ECO:0000256" key="6">
    <source>
        <dbReference type="ARBA" id="ARBA00035292"/>
    </source>
</evidence>
<dbReference type="AlphaFoldDB" id="A0A1G2RY97"/>
<dbReference type="NCBIfam" id="TIGR00158">
    <property type="entry name" value="L9"/>
    <property type="match status" value="1"/>
</dbReference>
<evidence type="ECO:0000256" key="2">
    <source>
        <dbReference type="ARBA" id="ARBA00022730"/>
    </source>
</evidence>
<organism evidence="9 10">
    <name type="scientific">Candidatus Wildermuthbacteria bacterium RIFCSPLOWO2_02_FULL_47_9c</name>
    <dbReference type="NCBI Taxonomy" id="1802466"/>
    <lineage>
        <taxon>Bacteria</taxon>
        <taxon>Candidatus Wildermuthiibacteriota</taxon>
    </lineage>
</organism>
<reference evidence="9 10" key="1">
    <citation type="journal article" date="2016" name="Nat. Commun.">
        <title>Thousands of microbial genomes shed light on interconnected biogeochemical processes in an aquifer system.</title>
        <authorList>
            <person name="Anantharaman K."/>
            <person name="Brown C.T."/>
            <person name="Hug L.A."/>
            <person name="Sharon I."/>
            <person name="Castelle C.J."/>
            <person name="Probst A.J."/>
            <person name="Thomas B.C."/>
            <person name="Singh A."/>
            <person name="Wilkins M.J."/>
            <person name="Karaoz U."/>
            <person name="Brodie E.L."/>
            <person name="Williams K.H."/>
            <person name="Hubbard S.S."/>
            <person name="Banfield J.F."/>
        </authorList>
    </citation>
    <scope>NUCLEOTIDE SEQUENCE [LARGE SCALE GENOMIC DNA]</scope>
</reference>
<comment type="function">
    <text evidence="7">Binds to the 23S rRNA.</text>
</comment>
<evidence type="ECO:0000313" key="10">
    <source>
        <dbReference type="Proteomes" id="UP000178222"/>
    </source>
</evidence>
<feature type="domain" description="Ribosomal protein L9" evidence="8">
    <location>
        <begin position="13"/>
        <end position="40"/>
    </location>
</feature>
<dbReference type="Proteomes" id="UP000178222">
    <property type="component" value="Unassembled WGS sequence"/>
</dbReference>
<dbReference type="InterPro" id="IPR020069">
    <property type="entry name" value="Ribosomal_bL9_C"/>
</dbReference>
<evidence type="ECO:0000256" key="5">
    <source>
        <dbReference type="ARBA" id="ARBA00023274"/>
    </source>
</evidence>
<dbReference type="Gene3D" id="3.40.5.10">
    <property type="entry name" value="Ribosomal protein L9, N-terminal domain"/>
    <property type="match status" value="1"/>
</dbReference>
<dbReference type="Pfam" id="PF01281">
    <property type="entry name" value="Ribosomal_L9_N"/>
    <property type="match status" value="1"/>
</dbReference>
<dbReference type="SUPFAM" id="SSF55658">
    <property type="entry name" value="L9 N-domain-like"/>
    <property type="match status" value="1"/>
</dbReference>
<dbReference type="GO" id="GO:0019843">
    <property type="term" value="F:rRNA binding"/>
    <property type="evidence" value="ECO:0007669"/>
    <property type="project" value="UniProtKB-UniRule"/>
</dbReference>
<dbReference type="InterPro" id="IPR000244">
    <property type="entry name" value="Ribosomal_bL9"/>
</dbReference>
<comment type="caution">
    <text evidence="9">The sequence shown here is derived from an EMBL/GenBank/DDBJ whole genome shotgun (WGS) entry which is preliminary data.</text>
</comment>
<dbReference type="PANTHER" id="PTHR21368">
    <property type="entry name" value="50S RIBOSOMAL PROTEIN L9"/>
    <property type="match status" value="1"/>
</dbReference>
<dbReference type="GO" id="GO:1990904">
    <property type="term" value="C:ribonucleoprotein complex"/>
    <property type="evidence" value="ECO:0007669"/>
    <property type="project" value="UniProtKB-KW"/>
</dbReference>
<dbReference type="PROSITE" id="PS00651">
    <property type="entry name" value="RIBOSOMAL_L9"/>
    <property type="match status" value="1"/>
</dbReference>
<keyword evidence="2 7" id="KW-0699">rRNA-binding</keyword>
<keyword evidence="3 7" id="KW-0694">RNA-binding</keyword>
<evidence type="ECO:0000313" key="9">
    <source>
        <dbReference type="EMBL" id="OHA77399.1"/>
    </source>
</evidence>
<dbReference type="SUPFAM" id="SSF55653">
    <property type="entry name" value="Ribosomal protein L9 C-domain"/>
    <property type="match status" value="1"/>
</dbReference>
<evidence type="ECO:0000259" key="8">
    <source>
        <dbReference type="PROSITE" id="PS00651"/>
    </source>
</evidence>
<protein>
    <recommendedName>
        <fullName evidence="6 7">Large ribosomal subunit protein bL9</fullName>
    </recommendedName>
</protein>
<dbReference type="Pfam" id="PF03948">
    <property type="entry name" value="Ribosomal_L9_C"/>
    <property type="match status" value="1"/>
</dbReference>
<evidence type="ECO:0000256" key="7">
    <source>
        <dbReference type="HAMAP-Rule" id="MF_00503"/>
    </source>
</evidence>
<evidence type="ECO:0000256" key="1">
    <source>
        <dbReference type="ARBA" id="ARBA00010605"/>
    </source>
</evidence>
<keyword evidence="4 7" id="KW-0689">Ribosomal protein</keyword>